<evidence type="ECO:0000256" key="2">
    <source>
        <dbReference type="ARBA" id="ARBA00022729"/>
    </source>
</evidence>
<feature type="chain" id="PRO_5015408529" evidence="5">
    <location>
        <begin position="21"/>
        <end position="199"/>
    </location>
</feature>
<sequence>MKYLLSATAASALMAGTAFAGNIEPAPVEPVIAPAPAPVFTSPNWTGFYAGGQLGYANVDSDFPGDRDGDGFIGGLVLGYDYDLGNNWVIGGGFDYDWADIDYGDGGVNESTMESMWRAKVRGGYKIGNGLLYATTGYVNADTNNRGDNDGYFLGGGYEHMVSDQFSVGGEVLHHLFDDFTGSSDIDVTTAQVRATFRF</sequence>
<dbReference type="Gene3D" id="2.40.160.20">
    <property type="match status" value="1"/>
</dbReference>
<dbReference type="SUPFAM" id="SSF56925">
    <property type="entry name" value="OMPA-like"/>
    <property type="match status" value="1"/>
</dbReference>
<evidence type="ECO:0000313" key="7">
    <source>
        <dbReference type="EMBL" id="PVA09394.1"/>
    </source>
</evidence>
<evidence type="ECO:0000256" key="4">
    <source>
        <dbReference type="ARBA" id="ARBA00038306"/>
    </source>
</evidence>
<gene>
    <name evidence="7" type="ORF">DC366_13430</name>
</gene>
<keyword evidence="3" id="KW-0472">Membrane</keyword>
<dbReference type="PANTHER" id="PTHR34001">
    <property type="entry name" value="BLL7405 PROTEIN"/>
    <property type="match status" value="1"/>
</dbReference>
<evidence type="ECO:0000256" key="5">
    <source>
        <dbReference type="SAM" id="SignalP"/>
    </source>
</evidence>
<dbReference type="RefSeq" id="WP_108692747.1">
    <property type="nucleotide sequence ID" value="NZ_QCYH01000008.1"/>
</dbReference>
<accession>A0A2T7G4Q0</accession>
<feature type="domain" description="Outer membrane protein beta-barrel" evidence="6">
    <location>
        <begin position="35"/>
        <end position="199"/>
    </location>
</feature>
<feature type="signal peptide" evidence="5">
    <location>
        <begin position="1"/>
        <end position="20"/>
    </location>
</feature>
<protein>
    <submittedName>
        <fullName evidence="7">Porin family protein</fullName>
    </submittedName>
</protein>
<evidence type="ECO:0000259" key="6">
    <source>
        <dbReference type="Pfam" id="PF13505"/>
    </source>
</evidence>
<proteinExistence type="inferred from homology"/>
<dbReference type="InterPro" id="IPR011250">
    <property type="entry name" value="OMP/PagP_B-barrel"/>
</dbReference>
<name>A0A2T7G4Q0_9RHOB</name>
<evidence type="ECO:0000256" key="1">
    <source>
        <dbReference type="ARBA" id="ARBA00004370"/>
    </source>
</evidence>
<evidence type="ECO:0000256" key="3">
    <source>
        <dbReference type="ARBA" id="ARBA00023136"/>
    </source>
</evidence>
<dbReference type="OrthoDB" id="268975at2"/>
<reference evidence="7 8" key="1">
    <citation type="submission" date="2018-04" db="EMBL/GenBank/DDBJ databases">
        <title>Pelagivirga bohaiensis gen. nov., sp. nov., a bacterium isolated from the Bohai Sea.</title>
        <authorList>
            <person name="Ji X."/>
        </authorList>
    </citation>
    <scope>NUCLEOTIDE SEQUENCE [LARGE SCALE GENOMIC DNA]</scope>
    <source>
        <strain evidence="7 8">BH-SD19</strain>
    </source>
</reference>
<dbReference type="InterPro" id="IPR051692">
    <property type="entry name" value="OMP-like"/>
</dbReference>
<dbReference type="Pfam" id="PF13505">
    <property type="entry name" value="OMP_b-brl"/>
    <property type="match status" value="1"/>
</dbReference>
<evidence type="ECO:0000313" key="8">
    <source>
        <dbReference type="Proteomes" id="UP000244446"/>
    </source>
</evidence>
<comment type="caution">
    <text evidence="7">The sequence shown here is derived from an EMBL/GenBank/DDBJ whole genome shotgun (WGS) entry which is preliminary data.</text>
</comment>
<keyword evidence="2 5" id="KW-0732">Signal</keyword>
<dbReference type="PANTHER" id="PTHR34001:SF3">
    <property type="entry name" value="BLL7405 PROTEIN"/>
    <property type="match status" value="1"/>
</dbReference>
<dbReference type="Proteomes" id="UP000244446">
    <property type="component" value="Unassembled WGS sequence"/>
</dbReference>
<comment type="subcellular location">
    <subcellularLocation>
        <location evidence="1">Membrane</location>
    </subcellularLocation>
</comment>
<comment type="similarity">
    <text evidence="4">Belongs to the Omp25/RopB family.</text>
</comment>
<dbReference type="AlphaFoldDB" id="A0A2T7G4Q0"/>
<dbReference type="GO" id="GO:0016020">
    <property type="term" value="C:membrane"/>
    <property type="evidence" value="ECO:0007669"/>
    <property type="project" value="UniProtKB-SubCell"/>
</dbReference>
<dbReference type="InterPro" id="IPR027385">
    <property type="entry name" value="Beta-barrel_OMP"/>
</dbReference>
<organism evidence="7 8">
    <name type="scientific">Pelagivirga sediminicola</name>
    <dbReference type="NCBI Taxonomy" id="2170575"/>
    <lineage>
        <taxon>Bacteria</taxon>
        <taxon>Pseudomonadati</taxon>
        <taxon>Pseudomonadota</taxon>
        <taxon>Alphaproteobacteria</taxon>
        <taxon>Rhodobacterales</taxon>
        <taxon>Paracoccaceae</taxon>
        <taxon>Pelagivirga</taxon>
    </lineage>
</organism>
<keyword evidence="8" id="KW-1185">Reference proteome</keyword>
<dbReference type="EMBL" id="QCYH01000008">
    <property type="protein sequence ID" value="PVA09394.1"/>
    <property type="molecule type" value="Genomic_DNA"/>
</dbReference>